<dbReference type="Proteomes" id="UP000230084">
    <property type="component" value="Unassembled WGS sequence"/>
</dbReference>
<dbReference type="InterPro" id="IPR008978">
    <property type="entry name" value="HSP20-like_chaperone"/>
</dbReference>
<dbReference type="SUPFAM" id="SSF49764">
    <property type="entry name" value="HSP20-like chaperones"/>
    <property type="match status" value="1"/>
</dbReference>
<dbReference type="InterPro" id="IPR002068">
    <property type="entry name" value="A-crystallin/Hsp20_dom"/>
</dbReference>
<dbReference type="PANTHER" id="PTHR11527">
    <property type="entry name" value="HEAT-SHOCK PROTEIN 20 FAMILY MEMBER"/>
    <property type="match status" value="1"/>
</dbReference>
<evidence type="ECO:0000256" key="2">
    <source>
        <dbReference type="RuleBase" id="RU003616"/>
    </source>
</evidence>
<protein>
    <submittedName>
        <fullName evidence="4">Heat-shock protein Hsp20</fullName>
    </submittedName>
</protein>
<dbReference type="AlphaFoldDB" id="A0A2H0RMQ3"/>
<evidence type="ECO:0000259" key="3">
    <source>
        <dbReference type="PROSITE" id="PS01031"/>
    </source>
</evidence>
<comment type="caution">
    <text evidence="4">The sequence shown here is derived from an EMBL/GenBank/DDBJ whole genome shotgun (WGS) entry which is preliminary data.</text>
</comment>
<gene>
    <name evidence="4" type="ORF">COV06_01835</name>
</gene>
<accession>A0A2H0RMQ3</accession>
<reference evidence="4 5" key="1">
    <citation type="submission" date="2017-09" db="EMBL/GenBank/DDBJ databases">
        <title>Depth-based differentiation of microbial function through sediment-hosted aquifers and enrichment of novel symbionts in the deep terrestrial subsurface.</title>
        <authorList>
            <person name="Probst A.J."/>
            <person name="Ladd B."/>
            <person name="Jarett J.K."/>
            <person name="Geller-Mcgrath D.E."/>
            <person name="Sieber C.M."/>
            <person name="Emerson J.B."/>
            <person name="Anantharaman K."/>
            <person name="Thomas B.C."/>
            <person name="Malmstrom R."/>
            <person name="Stieglmeier M."/>
            <person name="Klingl A."/>
            <person name="Woyke T."/>
            <person name="Ryan C.M."/>
            <person name="Banfield J.F."/>
        </authorList>
    </citation>
    <scope>NUCLEOTIDE SEQUENCE [LARGE SCALE GENOMIC DNA]</scope>
    <source>
        <strain evidence="4">CG10_big_fil_rev_8_21_14_0_10_50_16</strain>
    </source>
</reference>
<evidence type="ECO:0000313" key="4">
    <source>
        <dbReference type="EMBL" id="PIR47716.1"/>
    </source>
</evidence>
<feature type="domain" description="SHSP" evidence="3">
    <location>
        <begin position="13"/>
        <end position="124"/>
    </location>
</feature>
<name>A0A2H0RMQ3_9BACT</name>
<organism evidence="4 5">
    <name type="scientific">Candidatus Uhrbacteria bacterium CG10_big_fil_rev_8_21_14_0_10_50_16</name>
    <dbReference type="NCBI Taxonomy" id="1975039"/>
    <lineage>
        <taxon>Bacteria</taxon>
        <taxon>Candidatus Uhriibacteriota</taxon>
    </lineage>
</organism>
<dbReference type="EMBL" id="PCYM01000002">
    <property type="protein sequence ID" value="PIR47716.1"/>
    <property type="molecule type" value="Genomic_DNA"/>
</dbReference>
<dbReference type="PROSITE" id="PS01031">
    <property type="entry name" value="SHSP"/>
    <property type="match status" value="1"/>
</dbReference>
<dbReference type="Pfam" id="PF00011">
    <property type="entry name" value="HSP20"/>
    <property type="match status" value="1"/>
</dbReference>
<evidence type="ECO:0000256" key="1">
    <source>
        <dbReference type="PROSITE-ProRule" id="PRU00285"/>
    </source>
</evidence>
<comment type="similarity">
    <text evidence="1 2">Belongs to the small heat shock protein (HSP20) family.</text>
</comment>
<sequence length="124" mass="13638">MDLHIGTKEQDWADVVEGQLSVDIFETEDQIIIQSAIAGVSASDLDLFVNADMVTIRGTRQRDARTNTATMHYEECFWGAFSRTVVLPSHIKPGDAQAELKDGILTITLPKEHKGGASIPVTER</sequence>
<proteinExistence type="inferred from homology"/>
<dbReference type="Gene3D" id="2.60.40.790">
    <property type="match status" value="1"/>
</dbReference>
<evidence type="ECO:0000313" key="5">
    <source>
        <dbReference type="Proteomes" id="UP000230084"/>
    </source>
</evidence>
<dbReference type="InterPro" id="IPR031107">
    <property type="entry name" value="Small_HSP"/>
</dbReference>
<dbReference type="CDD" id="cd06464">
    <property type="entry name" value="ACD_sHsps-like"/>
    <property type="match status" value="1"/>
</dbReference>